<organism evidence="1 2">
    <name type="scientific">Caerostris extrusa</name>
    <name type="common">Bark spider</name>
    <name type="synonym">Caerostris bankana</name>
    <dbReference type="NCBI Taxonomy" id="172846"/>
    <lineage>
        <taxon>Eukaryota</taxon>
        <taxon>Metazoa</taxon>
        <taxon>Ecdysozoa</taxon>
        <taxon>Arthropoda</taxon>
        <taxon>Chelicerata</taxon>
        <taxon>Arachnida</taxon>
        <taxon>Araneae</taxon>
        <taxon>Araneomorphae</taxon>
        <taxon>Entelegynae</taxon>
        <taxon>Araneoidea</taxon>
        <taxon>Araneidae</taxon>
        <taxon>Caerostris</taxon>
    </lineage>
</organism>
<gene>
    <name evidence="1" type="ORF">CEXT_179341</name>
</gene>
<comment type="caution">
    <text evidence="1">The sequence shown here is derived from an EMBL/GenBank/DDBJ whole genome shotgun (WGS) entry which is preliminary data.</text>
</comment>
<evidence type="ECO:0000313" key="1">
    <source>
        <dbReference type="EMBL" id="GIX81023.1"/>
    </source>
</evidence>
<protein>
    <submittedName>
        <fullName evidence="1">Uncharacterized protein</fullName>
    </submittedName>
</protein>
<proteinExistence type="predicted"/>
<reference evidence="1 2" key="1">
    <citation type="submission" date="2021-06" db="EMBL/GenBank/DDBJ databases">
        <title>Caerostris extrusa draft genome.</title>
        <authorList>
            <person name="Kono N."/>
            <person name="Arakawa K."/>
        </authorList>
    </citation>
    <scope>NUCLEOTIDE SEQUENCE [LARGE SCALE GENOMIC DNA]</scope>
</reference>
<keyword evidence="2" id="KW-1185">Reference proteome</keyword>
<dbReference type="Proteomes" id="UP001054945">
    <property type="component" value="Unassembled WGS sequence"/>
</dbReference>
<name>A0AAV4N994_CAEEX</name>
<dbReference type="EMBL" id="BPLR01020646">
    <property type="protein sequence ID" value="GIX81023.1"/>
    <property type="molecule type" value="Genomic_DNA"/>
</dbReference>
<dbReference type="AlphaFoldDB" id="A0AAV4N994"/>
<evidence type="ECO:0000313" key="2">
    <source>
        <dbReference type="Proteomes" id="UP001054945"/>
    </source>
</evidence>
<sequence>MMSRSSMKCYVGPLWSIRWQCPQVLDPFLSEKLRKGGSRGTCEGLELFIELEGKQCLFPPSSVGSGRHFYKPRAMQCFTC</sequence>
<accession>A0AAV4N994</accession>